<evidence type="ECO:0000313" key="1">
    <source>
        <dbReference type="EMBL" id="GHC11870.1"/>
    </source>
</evidence>
<protein>
    <submittedName>
        <fullName evidence="1">Uncharacterized protein</fullName>
    </submittedName>
</protein>
<sequence length="291" mass="31306">MPALALAQLSFEQYEGYTTGVFSAGALIIRDGSAEITNLKSLDGAQSAWLLAESNGLSAQWPYLPVAVTGNSAVSYLSWAIETPLSENEQFYDFSADGAYIRLAQESGVLSMSVYDPTVVSTDSEQPGQAYVVYSVELTSGQNWSRLTIRFDHQNGYCDFYVNGQIVAADFPLVQGVTALSIETTPGSELYLDRMASLDQPLDFADIDRDGLPDDWETANSLAVGIVDRYSDKDGDGESNLLELMNGTDPAEGIGGATANSEPLGGLTIFIAGRGFFTVNEQADRSPLVRK</sequence>
<dbReference type="Proteomes" id="UP000642829">
    <property type="component" value="Unassembled WGS sequence"/>
</dbReference>
<gene>
    <name evidence="1" type="ORF">GCM10007047_31480</name>
</gene>
<proteinExistence type="predicted"/>
<evidence type="ECO:0000313" key="2">
    <source>
        <dbReference type="Proteomes" id="UP000642829"/>
    </source>
</evidence>
<dbReference type="EMBL" id="BMXG01000027">
    <property type="protein sequence ID" value="GHC11870.1"/>
    <property type="molecule type" value="Genomic_DNA"/>
</dbReference>
<reference evidence="1" key="1">
    <citation type="journal article" date="2014" name="Int. J. Syst. Evol. Microbiol.">
        <title>Complete genome sequence of Corynebacterium casei LMG S-19264T (=DSM 44701T), isolated from a smear-ripened cheese.</title>
        <authorList>
            <consortium name="US DOE Joint Genome Institute (JGI-PGF)"/>
            <person name="Walter F."/>
            <person name="Albersmeier A."/>
            <person name="Kalinowski J."/>
            <person name="Ruckert C."/>
        </authorList>
    </citation>
    <scope>NUCLEOTIDE SEQUENCE</scope>
    <source>
        <strain evidence="1">KCTC 12870</strain>
    </source>
</reference>
<reference evidence="1" key="2">
    <citation type="submission" date="2020-09" db="EMBL/GenBank/DDBJ databases">
        <authorList>
            <person name="Sun Q."/>
            <person name="Kim S."/>
        </authorList>
    </citation>
    <scope>NUCLEOTIDE SEQUENCE</scope>
    <source>
        <strain evidence="1">KCTC 12870</strain>
    </source>
</reference>
<accession>A0A8J3GFH8</accession>
<keyword evidence="2" id="KW-1185">Reference proteome</keyword>
<organism evidence="1 2">
    <name type="scientific">Cerasicoccus arenae</name>
    <dbReference type="NCBI Taxonomy" id="424488"/>
    <lineage>
        <taxon>Bacteria</taxon>
        <taxon>Pseudomonadati</taxon>
        <taxon>Verrucomicrobiota</taxon>
        <taxon>Opitutia</taxon>
        <taxon>Puniceicoccales</taxon>
        <taxon>Cerasicoccaceae</taxon>
        <taxon>Cerasicoccus</taxon>
    </lineage>
</organism>
<dbReference type="RefSeq" id="WP_189517013.1">
    <property type="nucleotide sequence ID" value="NZ_BMXG01000027.1"/>
</dbReference>
<dbReference type="AlphaFoldDB" id="A0A8J3GFH8"/>
<comment type="caution">
    <text evidence="1">The sequence shown here is derived from an EMBL/GenBank/DDBJ whole genome shotgun (WGS) entry which is preliminary data.</text>
</comment>
<name>A0A8J3GFH8_9BACT</name>